<keyword evidence="2" id="KW-0413">Isomerase</keyword>
<accession>A0A1H5VLW8</accession>
<dbReference type="AlphaFoldDB" id="A0A1H5VLW8"/>
<dbReference type="Gene3D" id="1.20.120.450">
    <property type="entry name" value="dinb family like domain"/>
    <property type="match status" value="1"/>
</dbReference>
<dbReference type="EMBL" id="FNVO01000002">
    <property type="protein sequence ID" value="SEF87537.1"/>
    <property type="molecule type" value="Genomic_DNA"/>
</dbReference>
<evidence type="ECO:0000313" key="2">
    <source>
        <dbReference type="EMBL" id="SEF87537.1"/>
    </source>
</evidence>
<reference evidence="3" key="1">
    <citation type="submission" date="2016-10" db="EMBL/GenBank/DDBJ databases">
        <authorList>
            <person name="Varghese N."/>
            <person name="Submissions S."/>
        </authorList>
    </citation>
    <scope>NUCLEOTIDE SEQUENCE [LARGE SCALE GENOMIC DNA]</scope>
    <source>
        <strain evidence="3">DSM 43163</strain>
    </source>
</reference>
<dbReference type="GO" id="GO:0046872">
    <property type="term" value="F:metal ion binding"/>
    <property type="evidence" value="ECO:0007669"/>
    <property type="project" value="InterPro"/>
</dbReference>
<evidence type="ECO:0000313" key="3">
    <source>
        <dbReference type="Proteomes" id="UP000236723"/>
    </source>
</evidence>
<dbReference type="RefSeq" id="WP_235017664.1">
    <property type="nucleotide sequence ID" value="NZ_FNVO01000002.1"/>
</dbReference>
<protein>
    <submittedName>
        <fullName evidence="2">Mycothiol maleylpyruvate isomerase N-terminal domain-containing protein</fullName>
    </submittedName>
</protein>
<evidence type="ECO:0000259" key="1">
    <source>
        <dbReference type="Pfam" id="PF11716"/>
    </source>
</evidence>
<gene>
    <name evidence="2" type="ORF">SAMN04489712_102349</name>
</gene>
<sequence>MPEQPMSQTYLEVAASALTLLSDPAVAGAWRAPSALAGFTVGGLAEHLATQIFSVRAGLAAPWPDHEVIGLLDHYSRVSWLGADLDAEANVAIREGGEQSAAEGPQALVGRADAALAELRDLLPALPADRPLSINRYAWALRLEDVLVTRVMELAVHSDDLAVSVGVPTPSLPPQAVERVTDLLTRLAVQRHGPTAVLRALSRAERAPTSISAF</sequence>
<dbReference type="Pfam" id="PF11716">
    <property type="entry name" value="MDMPI_N"/>
    <property type="match status" value="1"/>
</dbReference>
<dbReference type="SUPFAM" id="SSF109854">
    <property type="entry name" value="DinB/YfiT-like putative metalloenzymes"/>
    <property type="match status" value="1"/>
</dbReference>
<dbReference type="GO" id="GO:0016853">
    <property type="term" value="F:isomerase activity"/>
    <property type="evidence" value="ECO:0007669"/>
    <property type="project" value="UniProtKB-KW"/>
</dbReference>
<name>A0A1H5VLW8_9ACTN</name>
<organism evidence="2 3">
    <name type="scientific">Thermomonospora echinospora</name>
    <dbReference type="NCBI Taxonomy" id="1992"/>
    <lineage>
        <taxon>Bacteria</taxon>
        <taxon>Bacillati</taxon>
        <taxon>Actinomycetota</taxon>
        <taxon>Actinomycetes</taxon>
        <taxon>Streptosporangiales</taxon>
        <taxon>Thermomonosporaceae</taxon>
        <taxon>Thermomonospora</taxon>
    </lineage>
</organism>
<dbReference type="InterPro" id="IPR024344">
    <property type="entry name" value="MDMPI_metal-binding"/>
</dbReference>
<keyword evidence="2" id="KW-0670">Pyruvate</keyword>
<feature type="domain" description="Mycothiol-dependent maleylpyruvate isomerase metal-binding" evidence="1">
    <location>
        <begin position="17"/>
        <end position="162"/>
    </location>
</feature>
<keyword evidence="3" id="KW-1185">Reference proteome</keyword>
<dbReference type="Proteomes" id="UP000236723">
    <property type="component" value="Unassembled WGS sequence"/>
</dbReference>
<dbReference type="InterPro" id="IPR034660">
    <property type="entry name" value="DinB/YfiT-like"/>
</dbReference>
<proteinExistence type="predicted"/>